<organism evidence="2 3">
    <name type="scientific">Candidatus Chlorohelix allophototropha</name>
    <dbReference type="NCBI Taxonomy" id="3003348"/>
    <lineage>
        <taxon>Bacteria</taxon>
        <taxon>Bacillati</taxon>
        <taxon>Chloroflexota</taxon>
        <taxon>Chloroflexia</taxon>
        <taxon>Candidatus Chloroheliales</taxon>
        <taxon>Candidatus Chloroheliaceae</taxon>
        <taxon>Candidatus Chlorohelix</taxon>
    </lineage>
</organism>
<evidence type="ECO:0000313" key="2">
    <source>
        <dbReference type="EMBL" id="WJW70416.1"/>
    </source>
</evidence>
<dbReference type="EMBL" id="CP128403">
    <property type="protein sequence ID" value="WJW70416.1"/>
    <property type="molecule type" value="Genomic_DNA"/>
</dbReference>
<evidence type="ECO:0000313" key="3">
    <source>
        <dbReference type="Proteomes" id="UP001431572"/>
    </source>
</evidence>
<dbReference type="RefSeq" id="WP_341472284.1">
    <property type="nucleotide sequence ID" value="NZ_CP128403.1"/>
</dbReference>
<dbReference type="Proteomes" id="UP001431572">
    <property type="component" value="Plasmid unnamed3"/>
</dbReference>
<accession>A0ABY9BBA6</accession>
<sequence length="203" mass="21727">MFEITAILLSLPLVLAAGAGLIFLMDYTRQQAHIRAKDMLKTQAEVYTLARDALGNLPGIYLPEEKRILTAPAGNSAPQYPALTHYAPHTTTTLNGKPLNVGGAGADQRSIQINSWLKPATHPAEGEPPEADTEEGNFNFEESAQLQQPASVLPSPEPEPTPEVAAKHLLNTGLSLMQVSAATGLSVWQVRKAKAELSVSDLV</sequence>
<proteinExistence type="predicted"/>
<keyword evidence="2" id="KW-0614">Plasmid</keyword>
<evidence type="ECO:0000256" key="1">
    <source>
        <dbReference type="SAM" id="MobiDB-lite"/>
    </source>
</evidence>
<protein>
    <submittedName>
        <fullName evidence="2">Uncharacterized protein</fullName>
    </submittedName>
</protein>
<name>A0ABY9BBA6_9CHLR</name>
<geneLocation type="plasmid" evidence="2 3">
    <name>unnamed3</name>
</geneLocation>
<keyword evidence="3" id="KW-1185">Reference proteome</keyword>
<feature type="region of interest" description="Disordered" evidence="1">
    <location>
        <begin position="143"/>
        <end position="163"/>
    </location>
</feature>
<reference evidence="2" key="1">
    <citation type="journal article" date="2024" name="Nature">
        <title>Anoxygenic phototroph of the Chloroflexota uses a type I reaction centre.</title>
        <authorList>
            <person name="Tsuji J.M."/>
            <person name="Shaw N.A."/>
            <person name="Nagashima S."/>
            <person name="Venkiteswaran J.J."/>
            <person name="Schiff S.L."/>
            <person name="Watanabe T."/>
            <person name="Fukui M."/>
            <person name="Hanada S."/>
            <person name="Tank M."/>
            <person name="Neufeld J.D."/>
        </authorList>
    </citation>
    <scope>NUCLEOTIDE SEQUENCE</scope>
    <source>
        <strain evidence="2">L227-S17</strain>
    </source>
</reference>
<gene>
    <name evidence="2" type="ORF">OZ401_005100</name>
</gene>